<dbReference type="CDD" id="cd01823">
    <property type="entry name" value="SEST_like"/>
    <property type="match status" value="1"/>
</dbReference>
<dbReference type="SMART" id="SM00458">
    <property type="entry name" value="RICIN"/>
    <property type="match status" value="1"/>
</dbReference>
<dbReference type="InterPro" id="IPR013830">
    <property type="entry name" value="SGNH_hydro"/>
</dbReference>
<keyword evidence="7" id="KW-1185">Reference proteome</keyword>
<gene>
    <name evidence="6" type="ORF">SGM_6440</name>
</gene>
<feature type="chain" id="PRO_5003304125" evidence="4">
    <location>
        <begin position="25"/>
        <end position="517"/>
    </location>
</feature>
<feature type="domain" description="Ricin B lectin" evidence="5">
    <location>
        <begin position="301"/>
        <end position="430"/>
    </location>
</feature>
<feature type="disulfide bond" evidence="2">
    <location>
        <begin position="79"/>
        <end position="103"/>
    </location>
</feature>
<dbReference type="PROSITE" id="PS50231">
    <property type="entry name" value="RICIN_B_LECTIN"/>
    <property type="match status" value="1"/>
</dbReference>
<dbReference type="InterPro" id="IPR000772">
    <property type="entry name" value="Ricin_B_lectin"/>
</dbReference>
<dbReference type="GO" id="GO:0019433">
    <property type="term" value="P:triglyceride catabolic process"/>
    <property type="evidence" value="ECO:0007669"/>
    <property type="project" value="TreeGrafter"/>
</dbReference>
<dbReference type="PANTHER" id="PTHR37981">
    <property type="entry name" value="LIPASE 2"/>
    <property type="match status" value="1"/>
</dbReference>
<protein>
    <submittedName>
        <fullName evidence="6">Secreted glycosyl hydrolase</fullName>
    </submittedName>
</protein>
<evidence type="ECO:0000256" key="3">
    <source>
        <dbReference type="SAM" id="MobiDB-lite"/>
    </source>
</evidence>
<comment type="caution">
    <text evidence="6">The sequence shown here is derived from an EMBL/GenBank/DDBJ whole genome shotgun (WGS) entry which is preliminary data.</text>
</comment>
<evidence type="ECO:0000256" key="4">
    <source>
        <dbReference type="SAM" id="SignalP"/>
    </source>
</evidence>
<name>F3NTZ0_9ACTN</name>
<keyword evidence="6" id="KW-0378">Hydrolase</keyword>
<feature type="active site" description="Nucleophile" evidence="1">
    <location>
        <position position="60"/>
    </location>
</feature>
<dbReference type="Pfam" id="PF00652">
    <property type="entry name" value="Ricin_B_lectin"/>
    <property type="match status" value="1"/>
</dbReference>
<evidence type="ECO:0000313" key="7">
    <source>
        <dbReference type="Proteomes" id="UP000003022"/>
    </source>
</evidence>
<dbReference type="eggNOG" id="COG2755">
    <property type="taxonomic scope" value="Bacteria"/>
</dbReference>
<dbReference type="STRING" id="996637.SGM_6440"/>
<dbReference type="InterPro" id="IPR037460">
    <property type="entry name" value="SEST-like"/>
</dbReference>
<organism evidence="6 7">
    <name type="scientific">Streptomyces griseoaurantiacus M045</name>
    <dbReference type="NCBI Taxonomy" id="996637"/>
    <lineage>
        <taxon>Bacteria</taxon>
        <taxon>Bacillati</taxon>
        <taxon>Actinomycetota</taxon>
        <taxon>Actinomycetes</taxon>
        <taxon>Kitasatosporales</taxon>
        <taxon>Streptomycetaceae</taxon>
        <taxon>Streptomyces</taxon>
        <taxon>Streptomyces aurantiacus group</taxon>
    </lineage>
</organism>
<proteinExistence type="predicted"/>
<feature type="signal peptide" evidence="4">
    <location>
        <begin position="1"/>
        <end position="24"/>
    </location>
</feature>
<dbReference type="CDD" id="cd23451">
    <property type="entry name" value="beta-trefoil_Ricin_laminarinase"/>
    <property type="match status" value="1"/>
</dbReference>
<feature type="disulfide bond" evidence="2">
    <location>
        <begin position="211"/>
        <end position="259"/>
    </location>
</feature>
<evidence type="ECO:0000256" key="1">
    <source>
        <dbReference type="PIRSR" id="PIRSR637460-1"/>
    </source>
</evidence>
<keyword evidence="2" id="KW-1015">Disulfide bond</keyword>
<dbReference type="SUPFAM" id="SSF50370">
    <property type="entry name" value="Ricin B-like lectins"/>
    <property type="match status" value="1"/>
</dbReference>
<feature type="disulfide bond" evidence="2">
    <location>
        <begin position="153"/>
        <end position="161"/>
    </location>
</feature>
<keyword evidence="4" id="KW-0732">Signal</keyword>
<dbReference type="Gene3D" id="3.40.50.1110">
    <property type="entry name" value="SGNH hydrolase"/>
    <property type="match status" value="1"/>
</dbReference>
<dbReference type="AlphaFoldDB" id="F3NTZ0"/>
<dbReference type="Gene3D" id="2.80.10.50">
    <property type="match status" value="2"/>
</dbReference>
<evidence type="ECO:0000256" key="2">
    <source>
        <dbReference type="PIRSR" id="PIRSR637460-2"/>
    </source>
</evidence>
<dbReference type="PANTHER" id="PTHR37981:SF1">
    <property type="entry name" value="SGNH HYDROLASE-TYPE ESTERASE DOMAIN-CONTAINING PROTEIN"/>
    <property type="match status" value="1"/>
</dbReference>
<dbReference type="EMBL" id="AEYX01000046">
    <property type="protein sequence ID" value="EGG43300.1"/>
    <property type="molecule type" value="Genomic_DNA"/>
</dbReference>
<dbReference type="InterPro" id="IPR035992">
    <property type="entry name" value="Ricin_B-like_lectins"/>
</dbReference>
<dbReference type="GO" id="GO:0004806">
    <property type="term" value="F:triacylglycerol lipase activity"/>
    <property type="evidence" value="ECO:0007669"/>
    <property type="project" value="TreeGrafter"/>
</dbReference>
<dbReference type="Proteomes" id="UP000003022">
    <property type="component" value="Unassembled WGS sequence"/>
</dbReference>
<sequence length="517" mass="51877">MRALVGIVAACAALVAVTAPTASAQGGVRASSASGTAQARGESALAALAPGLDYVAIGSSFAAGPGIPPVQDGAGAAACSRSALDYPSLVARDIGANLTDVSCSGATTANVLTDGQSGQPPQVRAVTSAARAVTVTIGGNDVDYLGSINAYSCRTGGGTDCGTVDREAIDRTFPALAGRIGDVVEAVRAAAPQAHVYLVTYFTLLPASGVCANVPLTEDQAAFERGIASRLAEATAAAATATGATLVDLAAASRGHDACSASPWVESYRPAPGRVTYHPDEAGMRGAANLVQSALRAGGQTATVTFRSGIAGKCADVRRSGTADGTPVQLYTCNGTGAQRWTYAPGAGGTLKALDRCLDVSGGGTADRTTVQLWTCNGTGAQRWVTGPDSSLVNPQSGRCLDDPGSTTEDGTQLQIYECNGSAAQRWTPTPDTGVPGRGSAGSGGAVAGAVAGVGAAHPRAGGRPALPSGSWTVRTSWVTICEPEGHWSGRRTRACPRTARVGSRGSGATRWRCWLG</sequence>
<dbReference type="SUPFAM" id="SSF52266">
    <property type="entry name" value="SGNH hydrolase"/>
    <property type="match status" value="1"/>
</dbReference>
<dbReference type="eggNOG" id="COG3537">
    <property type="taxonomic scope" value="Bacteria"/>
</dbReference>
<reference evidence="6 7" key="1">
    <citation type="journal article" date="2011" name="J. Bacteriol.">
        <title>Draft genome sequence of the marine bacterium Streptomyces griseoaurantiacus M045, which produces novel manumycin-type antibiotics with a pABA core component.</title>
        <authorList>
            <person name="Li F."/>
            <person name="Jiang P."/>
            <person name="Zheng H."/>
            <person name="Wang S."/>
            <person name="Zhao G."/>
            <person name="Qin S."/>
            <person name="Liu Z."/>
        </authorList>
    </citation>
    <scope>NUCLEOTIDE SEQUENCE [LARGE SCALE GENOMIC DNA]</scope>
    <source>
        <strain evidence="6 7">M045</strain>
    </source>
</reference>
<feature type="active site" evidence="1">
    <location>
        <position position="278"/>
    </location>
</feature>
<dbReference type="RefSeq" id="WP_006144340.1">
    <property type="nucleotide sequence ID" value="NZ_AEYX01000046.1"/>
</dbReference>
<dbReference type="InterPro" id="IPR036514">
    <property type="entry name" value="SGNH_hydro_sf"/>
</dbReference>
<feature type="region of interest" description="Disordered" evidence="3">
    <location>
        <begin position="422"/>
        <end position="444"/>
    </location>
</feature>
<evidence type="ECO:0000313" key="6">
    <source>
        <dbReference type="EMBL" id="EGG43300.1"/>
    </source>
</evidence>
<evidence type="ECO:0000259" key="5">
    <source>
        <dbReference type="SMART" id="SM00458"/>
    </source>
</evidence>
<dbReference type="Pfam" id="PF13472">
    <property type="entry name" value="Lipase_GDSL_2"/>
    <property type="match status" value="1"/>
</dbReference>
<feature type="compositionally biased region" description="Polar residues" evidence="3">
    <location>
        <begin position="422"/>
        <end position="431"/>
    </location>
</feature>
<accession>F3NTZ0</accession>